<dbReference type="EMBL" id="KQ964447">
    <property type="protein sequence ID" value="KXN72757.1"/>
    <property type="molecule type" value="Genomic_DNA"/>
</dbReference>
<dbReference type="InterPro" id="IPR002347">
    <property type="entry name" value="SDR_fam"/>
</dbReference>
<evidence type="ECO:0000256" key="1">
    <source>
        <dbReference type="ARBA" id="ARBA00023002"/>
    </source>
</evidence>
<evidence type="ECO:0000313" key="3">
    <source>
        <dbReference type="Proteomes" id="UP000070444"/>
    </source>
</evidence>
<dbReference type="PANTHER" id="PTHR43157:SF31">
    <property type="entry name" value="PHOSPHATIDYLINOSITOL-GLYCAN BIOSYNTHESIS CLASS F PROTEIN"/>
    <property type="match status" value="1"/>
</dbReference>
<dbReference type="Proteomes" id="UP000070444">
    <property type="component" value="Unassembled WGS sequence"/>
</dbReference>
<sequence>MINWQRYTAMFKRLELPPTDLTGQHILISGGNDGIGLEAAIHLARTNAQITIASRNAQKSKQAVEKIIKLTGNAQIDYEVLDLSCYASVKAFTSRFKSKNTKLDCLINNSGVVNHQFKLSEDGIEQTLQVNYLSPILLTLSLLPLLKKSENPRIVMTSSDLHLDTTLELPKDLESNEKDYVGMYAYAKSKLMSAIVARTLAVKLLSQGISTYSVHPGFVKTDIGKHDLPDTLFYQSFGYFYRFLQNLYGRKGEQGGISTAYMAVGKDLENGGYYDSCEKALENPQTSDEKLGEELWKETLRLIGVNESD</sequence>
<dbReference type="AlphaFoldDB" id="A0A137PCN1"/>
<dbReference type="Gene3D" id="3.40.50.720">
    <property type="entry name" value="NAD(P)-binding Rossmann-like Domain"/>
    <property type="match status" value="1"/>
</dbReference>
<dbReference type="InterPro" id="IPR036291">
    <property type="entry name" value="NAD(P)-bd_dom_sf"/>
</dbReference>
<dbReference type="STRING" id="796925.A0A137PCN1"/>
<organism evidence="2 3">
    <name type="scientific">Conidiobolus coronatus (strain ATCC 28846 / CBS 209.66 / NRRL 28638)</name>
    <name type="common">Delacroixia coronata</name>
    <dbReference type="NCBI Taxonomy" id="796925"/>
    <lineage>
        <taxon>Eukaryota</taxon>
        <taxon>Fungi</taxon>
        <taxon>Fungi incertae sedis</taxon>
        <taxon>Zoopagomycota</taxon>
        <taxon>Entomophthoromycotina</taxon>
        <taxon>Entomophthoromycetes</taxon>
        <taxon>Entomophthorales</taxon>
        <taxon>Ancylistaceae</taxon>
        <taxon>Conidiobolus</taxon>
    </lineage>
</organism>
<protein>
    <submittedName>
        <fullName evidence="2">NAD(P)-binding protein</fullName>
    </submittedName>
</protein>
<name>A0A137PCN1_CONC2</name>
<dbReference type="GO" id="GO:0016491">
    <property type="term" value="F:oxidoreductase activity"/>
    <property type="evidence" value="ECO:0007669"/>
    <property type="project" value="UniProtKB-KW"/>
</dbReference>
<dbReference type="Pfam" id="PF00106">
    <property type="entry name" value="adh_short"/>
    <property type="match status" value="1"/>
</dbReference>
<proteinExistence type="predicted"/>
<accession>A0A137PCN1</accession>
<keyword evidence="3" id="KW-1185">Reference proteome</keyword>
<evidence type="ECO:0000313" key="2">
    <source>
        <dbReference type="EMBL" id="KXN72757.1"/>
    </source>
</evidence>
<dbReference type="SUPFAM" id="SSF51735">
    <property type="entry name" value="NAD(P)-binding Rossmann-fold domains"/>
    <property type="match status" value="1"/>
</dbReference>
<dbReference type="OrthoDB" id="191139at2759"/>
<dbReference type="PRINTS" id="PR00081">
    <property type="entry name" value="GDHRDH"/>
</dbReference>
<dbReference type="PANTHER" id="PTHR43157">
    <property type="entry name" value="PHOSPHATIDYLINOSITOL-GLYCAN BIOSYNTHESIS CLASS F PROTEIN-RELATED"/>
    <property type="match status" value="1"/>
</dbReference>
<dbReference type="OMA" id="RQYMRGA"/>
<keyword evidence="1" id="KW-0560">Oxidoreductase</keyword>
<feature type="non-terminal residue" evidence="2">
    <location>
        <position position="309"/>
    </location>
</feature>
<gene>
    <name evidence="2" type="ORF">CONCODRAFT_77631</name>
</gene>
<reference evidence="2 3" key="1">
    <citation type="journal article" date="2015" name="Genome Biol. Evol.">
        <title>Phylogenomic analyses indicate that early fungi evolved digesting cell walls of algal ancestors of land plants.</title>
        <authorList>
            <person name="Chang Y."/>
            <person name="Wang S."/>
            <person name="Sekimoto S."/>
            <person name="Aerts A.L."/>
            <person name="Choi C."/>
            <person name="Clum A."/>
            <person name="LaButti K.M."/>
            <person name="Lindquist E.A."/>
            <person name="Yee Ngan C."/>
            <person name="Ohm R.A."/>
            <person name="Salamov A.A."/>
            <person name="Grigoriev I.V."/>
            <person name="Spatafora J.W."/>
            <person name="Berbee M.L."/>
        </authorList>
    </citation>
    <scope>NUCLEOTIDE SEQUENCE [LARGE SCALE GENOMIC DNA]</scope>
    <source>
        <strain evidence="2 3">NRRL 28638</strain>
    </source>
</reference>